<sequence>MGQVIERFIGNARTLEEICQANLFADQQSESASKTTIFRKCIDPVATDRYFTNRHGSSPMG</sequence>
<keyword evidence="2" id="KW-1185">Reference proteome</keyword>
<protein>
    <submittedName>
        <fullName evidence="1">Uncharacterized protein</fullName>
    </submittedName>
</protein>
<proteinExistence type="predicted"/>
<accession>A0A840D057</accession>
<dbReference type="AlphaFoldDB" id="A0A840D057"/>
<name>A0A840D057_9BACE</name>
<dbReference type="RefSeq" id="WP_044162222.1">
    <property type="nucleotide sequence ID" value="NZ_JACIER010000007.1"/>
</dbReference>
<gene>
    <name evidence="1" type="ORF">GGR06_001980</name>
</gene>
<dbReference type="Proteomes" id="UP000560658">
    <property type="component" value="Unassembled WGS sequence"/>
</dbReference>
<dbReference type="EMBL" id="JACIER010000007">
    <property type="protein sequence ID" value="MBB4044189.1"/>
    <property type="molecule type" value="Genomic_DNA"/>
</dbReference>
<comment type="caution">
    <text evidence="1">The sequence shown here is derived from an EMBL/GenBank/DDBJ whole genome shotgun (WGS) entry which is preliminary data.</text>
</comment>
<organism evidence="1 2">
    <name type="scientific">Bacteroides reticulotermitis</name>
    <dbReference type="NCBI Taxonomy" id="1133319"/>
    <lineage>
        <taxon>Bacteria</taxon>
        <taxon>Pseudomonadati</taxon>
        <taxon>Bacteroidota</taxon>
        <taxon>Bacteroidia</taxon>
        <taxon>Bacteroidales</taxon>
        <taxon>Bacteroidaceae</taxon>
        <taxon>Bacteroides</taxon>
    </lineage>
</organism>
<evidence type="ECO:0000313" key="2">
    <source>
        <dbReference type="Proteomes" id="UP000560658"/>
    </source>
</evidence>
<evidence type="ECO:0000313" key="1">
    <source>
        <dbReference type="EMBL" id="MBB4044189.1"/>
    </source>
</evidence>
<reference evidence="1" key="1">
    <citation type="submission" date="2020-08" db="EMBL/GenBank/DDBJ databases">
        <title>Genomic Encyclopedia of Type Strains, Phase IV (KMG-IV): sequencing the most valuable type-strain genomes for metagenomic binning, comparative biology and taxonomic classification.</title>
        <authorList>
            <person name="Goeker M."/>
        </authorList>
    </citation>
    <scope>NUCLEOTIDE SEQUENCE [LARGE SCALE GENOMIC DNA]</scope>
    <source>
        <strain evidence="1">DSM 105720</strain>
    </source>
</reference>